<dbReference type="SUPFAM" id="SSF48452">
    <property type="entry name" value="TPR-like"/>
    <property type="match status" value="2"/>
</dbReference>
<keyword evidence="4" id="KW-0732">Signal</keyword>
<dbReference type="Proteomes" id="UP001470752">
    <property type="component" value="Unassembled WGS sequence"/>
</dbReference>
<gene>
    <name evidence="5" type="ORF">AAAX94_16215</name>
</gene>
<keyword evidence="1" id="KW-0677">Repeat</keyword>
<dbReference type="InterPro" id="IPR019734">
    <property type="entry name" value="TPR_rpt"/>
</dbReference>
<accession>A0ABV1CQ78</accession>
<reference evidence="5 6" key="1">
    <citation type="submission" date="2024-04" db="EMBL/GenBank/DDBJ databases">
        <title>Human intestinal bacterial collection.</title>
        <authorList>
            <person name="Pauvert C."/>
            <person name="Hitch T.C.A."/>
            <person name="Clavel T."/>
        </authorList>
    </citation>
    <scope>NUCLEOTIDE SEQUENCE [LARGE SCALE GENOMIC DNA]</scope>
    <source>
        <strain evidence="5 6">CLA-AA-H161</strain>
    </source>
</reference>
<dbReference type="InterPro" id="IPR050498">
    <property type="entry name" value="Ycf3"/>
</dbReference>
<sequence>MKIRKTAVMLAACMGMTLLAGCDSEQQKTFNEAVKDLEQGSYEYALDEFTQSVNNGISLAVSYRGIGICQMRLGNYEDAISAFTSALSSDKVSKTMAKDLYLYRATARLQAGLLDDAMADCQTLAQKYEMDADCWFLSGKVALAMDGYDEASSDFEQAYGEDSSYDRAIQIYETYLEKDMEADGTRYLEAALSSEAKDTDDMCDRGRIYCYMEDYGNAKTELTNASSKGSTEAVLLLGMVYGAQQDYVNARAMYQQYINKMQDNTEKNFTKTAASGYNGLAVCDIAEGNYDSALENINSGIAAASDNEMQSLLFNEIVVYEKKLDFSTAQEKAQSYVGMYPEDEEAAHELAFLKSRTGAGE</sequence>
<dbReference type="PROSITE" id="PS50005">
    <property type="entry name" value="TPR"/>
    <property type="match status" value="1"/>
</dbReference>
<evidence type="ECO:0000313" key="6">
    <source>
        <dbReference type="Proteomes" id="UP001470752"/>
    </source>
</evidence>
<feature type="signal peptide" evidence="4">
    <location>
        <begin position="1"/>
        <end position="20"/>
    </location>
</feature>
<evidence type="ECO:0000313" key="5">
    <source>
        <dbReference type="EMBL" id="MEQ2414556.1"/>
    </source>
</evidence>
<feature type="chain" id="PRO_5047339796" evidence="4">
    <location>
        <begin position="21"/>
        <end position="361"/>
    </location>
</feature>
<dbReference type="Pfam" id="PF13174">
    <property type="entry name" value="TPR_6"/>
    <property type="match status" value="1"/>
</dbReference>
<keyword evidence="2 3" id="KW-0802">TPR repeat</keyword>
<name>A0ABV1CQ78_9FIRM</name>
<dbReference type="RefSeq" id="WP_021926403.1">
    <property type="nucleotide sequence ID" value="NZ_JBBNFW010000194.1"/>
</dbReference>
<evidence type="ECO:0000256" key="1">
    <source>
        <dbReference type="ARBA" id="ARBA00022737"/>
    </source>
</evidence>
<dbReference type="PANTHER" id="PTHR44858:SF1">
    <property type="entry name" value="UDP-N-ACETYLGLUCOSAMINE--PEPTIDE N-ACETYLGLUCOSAMINYLTRANSFERASE SPINDLY-RELATED"/>
    <property type="match status" value="1"/>
</dbReference>
<proteinExistence type="predicted"/>
<protein>
    <submittedName>
        <fullName evidence="5">Tetratricopeptide repeat protein</fullName>
    </submittedName>
</protein>
<dbReference type="Gene3D" id="1.25.40.10">
    <property type="entry name" value="Tetratricopeptide repeat domain"/>
    <property type="match status" value="3"/>
</dbReference>
<keyword evidence="6" id="KW-1185">Reference proteome</keyword>
<dbReference type="PANTHER" id="PTHR44858">
    <property type="entry name" value="TETRATRICOPEPTIDE REPEAT PROTEIN 6"/>
    <property type="match status" value="1"/>
</dbReference>
<dbReference type="InterPro" id="IPR011990">
    <property type="entry name" value="TPR-like_helical_dom_sf"/>
</dbReference>
<dbReference type="SMART" id="SM00028">
    <property type="entry name" value="TPR"/>
    <property type="match status" value="4"/>
</dbReference>
<comment type="caution">
    <text evidence="5">The sequence shown here is derived from an EMBL/GenBank/DDBJ whole genome shotgun (WGS) entry which is preliminary data.</text>
</comment>
<dbReference type="Pfam" id="PF13432">
    <property type="entry name" value="TPR_16"/>
    <property type="match status" value="1"/>
</dbReference>
<evidence type="ECO:0000256" key="4">
    <source>
        <dbReference type="SAM" id="SignalP"/>
    </source>
</evidence>
<evidence type="ECO:0000256" key="2">
    <source>
        <dbReference type="ARBA" id="ARBA00022803"/>
    </source>
</evidence>
<feature type="repeat" description="TPR" evidence="3">
    <location>
        <begin position="60"/>
        <end position="93"/>
    </location>
</feature>
<organism evidence="5 6">
    <name type="scientific">Blautia acetigignens</name>
    <dbReference type="NCBI Taxonomy" id="2981783"/>
    <lineage>
        <taxon>Bacteria</taxon>
        <taxon>Bacillati</taxon>
        <taxon>Bacillota</taxon>
        <taxon>Clostridia</taxon>
        <taxon>Lachnospirales</taxon>
        <taxon>Lachnospiraceae</taxon>
        <taxon>Blautia</taxon>
    </lineage>
</organism>
<dbReference type="EMBL" id="JBBNFW010000194">
    <property type="protein sequence ID" value="MEQ2414556.1"/>
    <property type="molecule type" value="Genomic_DNA"/>
</dbReference>
<evidence type="ECO:0000256" key="3">
    <source>
        <dbReference type="PROSITE-ProRule" id="PRU00339"/>
    </source>
</evidence>
<dbReference type="PROSITE" id="PS51257">
    <property type="entry name" value="PROKAR_LIPOPROTEIN"/>
    <property type="match status" value="1"/>
</dbReference>